<keyword evidence="1" id="KW-0689">Ribosomal protein</keyword>
<dbReference type="AlphaFoldDB" id="A0A385G2A7"/>
<organism evidence="1">
    <name type="scientific">Ammopiptanthus mongolicus</name>
    <name type="common">Piptanthus mongolicus</name>
    <dbReference type="NCBI Taxonomy" id="126911"/>
    <lineage>
        <taxon>Eukaryota</taxon>
        <taxon>Viridiplantae</taxon>
        <taxon>Streptophyta</taxon>
        <taxon>Embryophyta</taxon>
        <taxon>Tracheophyta</taxon>
        <taxon>Spermatophyta</taxon>
        <taxon>Magnoliopsida</taxon>
        <taxon>eudicotyledons</taxon>
        <taxon>Gunneridae</taxon>
        <taxon>Pentapetalae</taxon>
        <taxon>rosids</taxon>
        <taxon>fabids</taxon>
        <taxon>Fabales</taxon>
        <taxon>Fabaceae</taxon>
        <taxon>Papilionoideae</taxon>
        <taxon>50 kb inversion clade</taxon>
        <taxon>genistoids sensu lato</taxon>
        <taxon>core genistoids</taxon>
        <taxon>Sophoreae</taxon>
        <taxon>Ammopiptanthus</taxon>
    </lineage>
</organism>
<reference evidence="1" key="1">
    <citation type="journal article" date="2018" name="Mitochondrial DNA Part B Resour">
        <title>The complete mitochondrial genome of a tertiary relict evergreen woody plant Ammopiptanthus mongolicus.</title>
        <authorList>
            <person name="Yu T."/>
            <person name="Sun L."/>
            <person name="Cui H."/>
            <person name="Liu S."/>
            <person name="Men J."/>
            <person name="Chen S."/>
            <person name="Chen Y."/>
            <person name="Lu C."/>
        </authorList>
    </citation>
    <scope>NUCLEOTIDE SEQUENCE</scope>
</reference>
<name>A0A385G2A7_AMMMO</name>
<accession>A0A385G2A7</accession>
<dbReference type="GO" id="GO:0005840">
    <property type="term" value="C:ribosome"/>
    <property type="evidence" value="ECO:0007669"/>
    <property type="project" value="UniProtKB-KW"/>
</dbReference>
<sequence length="318" mass="36418">MKDRLSALARVGGAEFRVLGRLDHRRSVHYERFFMDQAPTSFLALARKRSRSPPTKKIGECIKSTSFIDGRVPTGQRFGFMHYTRWVARTTVSFMLCPASCSCVFIELSSLQRHALCFVEERDRCFESEKQAQAIERIVPRAFARNYYKKNGEIFSERRTNDDPILKEKEESVFFEDRGTEFRTIMPFGRSLLKRESSLLRVSGEERSPEILISFHSSGSTSNQWRKLKNQWFPGRTPFRPSCCETGKKKRFFAQLAHSAGPTCILYLAEEASDRAVSGGEDFGYMSFRSVTPSVNVFISVTGQALNEIEIPFVHPQT</sequence>
<keyword evidence="1" id="KW-0496">Mitochondrion</keyword>
<dbReference type="GeneID" id="38344269"/>
<dbReference type="RefSeq" id="YP_009526569.1">
    <property type="nucleotide sequence ID" value="NC_039660.1"/>
</dbReference>
<geneLocation type="mitochondrion" evidence="1"/>
<gene>
    <name evidence="1" type="primary">rpl10</name>
</gene>
<keyword evidence="1" id="KW-0687">Ribonucleoprotein</keyword>
<dbReference type="EMBL" id="MF683210">
    <property type="protein sequence ID" value="AXV54328.1"/>
    <property type="molecule type" value="Genomic_DNA"/>
</dbReference>
<evidence type="ECO:0000313" key="1">
    <source>
        <dbReference type="EMBL" id="AXV54328.1"/>
    </source>
</evidence>
<protein>
    <submittedName>
        <fullName evidence="1">Ribosomal protein L10</fullName>
    </submittedName>
</protein>
<proteinExistence type="predicted"/>